<gene>
    <name evidence="1" type="primary">PGLYRP4</name>
</gene>
<reference evidence="1" key="1">
    <citation type="submission" date="2020-11" db="EMBL/GenBank/DDBJ databases">
        <authorList>
            <person name="Davenport K.M."/>
            <person name="Bickhart D.M."/>
            <person name="Smith T.P.L."/>
            <person name="Murdoch B.M."/>
            <person name="Rosen B.D."/>
        </authorList>
    </citation>
    <scope>NUCLEOTIDE SEQUENCE [LARGE SCALE GENOMIC DNA]</scope>
    <source>
        <strain evidence="1">OAR_USU_Benz2616</strain>
    </source>
</reference>
<reference evidence="1" key="2">
    <citation type="submission" date="2025-08" db="UniProtKB">
        <authorList>
            <consortium name="Ensembl"/>
        </authorList>
    </citation>
    <scope>IDENTIFICATION</scope>
</reference>
<organism evidence="1">
    <name type="scientific">Ovis aries</name>
    <name type="common">Sheep</name>
    <dbReference type="NCBI Taxonomy" id="9940"/>
    <lineage>
        <taxon>Eukaryota</taxon>
        <taxon>Metazoa</taxon>
        <taxon>Chordata</taxon>
        <taxon>Craniata</taxon>
        <taxon>Vertebrata</taxon>
        <taxon>Euteleostomi</taxon>
        <taxon>Mammalia</taxon>
        <taxon>Eutheria</taxon>
        <taxon>Laurasiatheria</taxon>
        <taxon>Artiodactyla</taxon>
        <taxon>Ruminantia</taxon>
        <taxon>Pecora</taxon>
        <taxon>Bovidae</taxon>
        <taxon>Caprinae</taxon>
        <taxon>Ovis</taxon>
    </lineage>
</organism>
<protein>
    <submittedName>
        <fullName evidence="1">Peptidoglycan recognition protein 4</fullName>
    </submittedName>
</protein>
<sequence length="163" mass="18010">MLCWLLVFSTLGLGAWGDSSWDKTQDKHLSKGLQDLLGNISQLIGKDKRGLSGVSTIVSREQWGADAIGCCAQLALPVDFLVTHHIPGLECHNQTSCSQRLRELQSHHVHNGWCDVAYKSHVKERGAEPQVSVGKPTQFFMRGVSSWLTPLAPSVWLPRSLPK</sequence>
<name>A0AC11EB22_SHEEP</name>
<reference evidence="1" key="3">
    <citation type="submission" date="2025-09" db="UniProtKB">
        <authorList>
            <consortium name="Ensembl"/>
        </authorList>
    </citation>
    <scope>IDENTIFICATION</scope>
</reference>
<evidence type="ECO:0000313" key="1">
    <source>
        <dbReference type="Ensembl" id="ENSOARP00020055346.1"/>
    </source>
</evidence>
<proteinExistence type="predicted"/>
<dbReference type="Ensembl" id="ENSOART00020079176.1">
    <property type="protein sequence ID" value="ENSOARP00020055346.1"/>
    <property type="gene ID" value="ENSOARG00020000662.2"/>
</dbReference>
<accession>A0AC11EB22</accession>